<protein>
    <recommendedName>
        <fullName evidence="1">RNase H type-1 domain-containing protein</fullName>
    </recommendedName>
</protein>
<dbReference type="Pfam" id="PF13456">
    <property type="entry name" value="RVT_3"/>
    <property type="match status" value="1"/>
</dbReference>
<proteinExistence type="predicted"/>
<feature type="domain" description="RNase H type-1" evidence="1">
    <location>
        <begin position="57"/>
        <end position="125"/>
    </location>
</feature>
<evidence type="ECO:0000259" key="1">
    <source>
        <dbReference type="Pfam" id="PF13456"/>
    </source>
</evidence>
<gene>
    <name evidence="2" type="ORF">V6N12_052189</name>
</gene>
<evidence type="ECO:0000313" key="3">
    <source>
        <dbReference type="Proteomes" id="UP001472677"/>
    </source>
</evidence>
<evidence type="ECO:0000313" key="2">
    <source>
        <dbReference type="EMBL" id="KAK8602380.1"/>
    </source>
</evidence>
<keyword evidence="3" id="KW-1185">Reference proteome</keyword>
<name>A0ABR2GHT5_9ROSI</name>
<organism evidence="2 3">
    <name type="scientific">Hibiscus sabdariffa</name>
    <name type="common">roselle</name>
    <dbReference type="NCBI Taxonomy" id="183260"/>
    <lineage>
        <taxon>Eukaryota</taxon>
        <taxon>Viridiplantae</taxon>
        <taxon>Streptophyta</taxon>
        <taxon>Embryophyta</taxon>
        <taxon>Tracheophyta</taxon>
        <taxon>Spermatophyta</taxon>
        <taxon>Magnoliopsida</taxon>
        <taxon>eudicotyledons</taxon>
        <taxon>Gunneridae</taxon>
        <taxon>Pentapetalae</taxon>
        <taxon>rosids</taxon>
        <taxon>malvids</taxon>
        <taxon>Malvales</taxon>
        <taxon>Malvaceae</taxon>
        <taxon>Malvoideae</taxon>
        <taxon>Hibiscus</taxon>
    </lineage>
</organism>
<dbReference type="Proteomes" id="UP001472677">
    <property type="component" value="Unassembled WGS sequence"/>
</dbReference>
<accession>A0ABR2GHT5</accession>
<reference evidence="2 3" key="1">
    <citation type="journal article" date="2024" name="G3 (Bethesda)">
        <title>Genome assembly of Hibiscus sabdariffa L. provides insights into metabolisms of medicinal natural products.</title>
        <authorList>
            <person name="Kim T."/>
        </authorList>
    </citation>
    <scope>NUCLEOTIDE SEQUENCE [LARGE SCALE GENOMIC DNA]</scope>
    <source>
        <strain evidence="2">TK-2024</strain>
        <tissue evidence="2">Old leaves</tissue>
    </source>
</reference>
<dbReference type="EMBL" id="JBBPBM010000001">
    <property type="protein sequence ID" value="KAK8602380.1"/>
    <property type="molecule type" value="Genomic_DNA"/>
</dbReference>
<sequence>MPVVCYCERHESIAQASLRLQQECIQSTGVVARSSVAIRSASRQGVRWRKPLWELVDWFCSTSICSTVEAELWDNYEGLLAAWFIGCRCLIIEVDSAVVADLIRNYKSDVTTFSLVSHIATLLKRSW</sequence>
<dbReference type="InterPro" id="IPR002156">
    <property type="entry name" value="RNaseH_domain"/>
</dbReference>
<comment type="caution">
    <text evidence="2">The sequence shown here is derived from an EMBL/GenBank/DDBJ whole genome shotgun (WGS) entry which is preliminary data.</text>
</comment>